<keyword evidence="2" id="KW-1133">Transmembrane helix</keyword>
<organism evidence="3 4">
    <name type="scientific">Brevundimonas alba</name>
    <dbReference type="NCBI Taxonomy" id="74314"/>
    <lineage>
        <taxon>Bacteria</taxon>
        <taxon>Pseudomonadati</taxon>
        <taxon>Pseudomonadota</taxon>
        <taxon>Alphaproteobacteria</taxon>
        <taxon>Caulobacterales</taxon>
        <taxon>Caulobacteraceae</taxon>
        <taxon>Brevundimonas</taxon>
    </lineage>
</organism>
<keyword evidence="2" id="KW-0472">Membrane</keyword>
<accession>A0A7X6BNB1</accession>
<protein>
    <submittedName>
        <fullName evidence="3">Uncharacterized protein</fullName>
    </submittedName>
</protein>
<evidence type="ECO:0000256" key="2">
    <source>
        <dbReference type="SAM" id="Phobius"/>
    </source>
</evidence>
<comment type="caution">
    <text evidence="3">The sequence shown here is derived from an EMBL/GenBank/DDBJ whole genome shotgun (WGS) entry which is preliminary data.</text>
</comment>
<feature type="transmembrane region" description="Helical" evidence="2">
    <location>
        <begin position="6"/>
        <end position="26"/>
    </location>
</feature>
<reference evidence="3 4" key="1">
    <citation type="submission" date="2020-03" db="EMBL/GenBank/DDBJ databases">
        <title>Genomic Encyclopedia of Type Strains, Phase IV (KMG-IV): sequencing the most valuable type-strain genomes for metagenomic binning, comparative biology and taxonomic classification.</title>
        <authorList>
            <person name="Goeker M."/>
        </authorList>
    </citation>
    <scope>NUCLEOTIDE SEQUENCE [LARGE SCALE GENOMIC DNA]</scope>
    <source>
        <strain evidence="3 4">DSM 4736</strain>
    </source>
</reference>
<evidence type="ECO:0000313" key="3">
    <source>
        <dbReference type="EMBL" id="NJC40535.1"/>
    </source>
</evidence>
<sequence length="80" mass="8095">MTDIIGWAAGLGLVGLVIWATVAVAGGRGRLASKRKGGGVQMMAALLLGFGAALDPPQRHVAEAKDETPKGSPESGEPDD</sequence>
<dbReference type="EMBL" id="JAATJM010000001">
    <property type="protein sequence ID" value="NJC40535.1"/>
    <property type="molecule type" value="Genomic_DNA"/>
</dbReference>
<dbReference type="RefSeq" id="WP_168045407.1">
    <property type="nucleotide sequence ID" value="NZ_JAATJM010000001.1"/>
</dbReference>
<evidence type="ECO:0000256" key="1">
    <source>
        <dbReference type="SAM" id="MobiDB-lite"/>
    </source>
</evidence>
<proteinExistence type="predicted"/>
<name>A0A7X6BNB1_9CAUL</name>
<feature type="region of interest" description="Disordered" evidence="1">
    <location>
        <begin position="58"/>
        <end position="80"/>
    </location>
</feature>
<gene>
    <name evidence="3" type="ORF">GGQ87_000793</name>
</gene>
<feature type="compositionally biased region" description="Basic and acidic residues" evidence="1">
    <location>
        <begin position="58"/>
        <end position="69"/>
    </location>
</feature>
<dbReference type="AlphaFoldDB" id="A0A7X6BNB1"/>
<keyword evidence="2" id="KW-0812">Transmembrane</keyword>
<dbReference type="Proteomes" id="UP000587415">
    <property type="component" value="Unassembled WGS sequence"/>
</dbReference>
<keyword evidence="4" id="KW-1185">Reference proteome</keyword>
<evidence type="ECO:0000313" key="4">
    <source>
        <dbReference type="Proteomes" id="UP000587415"/>
    </source>
</evidence>